<reference evidence="1 2" key="2">
    <citation type="submission" date="2018-11" db="EMBL/GenBank/DDBJ databases">
        <authorList>
            <consortium name="Pathogen Informatics"/>
        </authorList>
    </citation>
    <scope>NUCLEOTIDE SEQUENCE [LARGE SCALE GENOMIC DNA]</scope>
</reference>
<dbReference type="Proteomes" id="UP000267096">
    <property type="component" value="Unassembled WGS sequence"/>
</dbReference>
<evidence type="ECO:0000313" key="2">
    <source>
        <dbReference type="Proteomes" id="UP000267096"/>
    </source>
</evidence>
<dbReference type="EMBL" id="UYRR01038068">
    <property type="protein sequence ID" value="VDK72490.1"/>
    <property type="molecule type" value="Genomic_DNA"/>
</dbReference>
<dbReference type="OrthoDB" id="2016285at2759"/>
<evidence type="ECO:0000313" key="3">
    <source>
        <dbReference type="WBParaSite" id="ASIM_0002045301-mRNA-1"/>
    </source>
</evidence>
<sequence length="200" mass="22071">MRSGMHRKCGRLAVFLSVAFVFAITMLRSSFHYYSYMLTQGGNHLLDTSFDGTAVVEIASFNTSMAKLMVVDIASKDPLNSSHIHINRRMLNGDRAEIFITELALLVPSDIAQINPYNTSSLSVDYAKLHPPVRGVVAPPFAVGSLSTDPQAKSNVLIIGLGGSQINNFLHHKFPNVGIFTRHLLLRNQLELCSNKSTFH</sequence>
<name>A0A0M3KHI8_ANISI</name>
<gene>
    <name evidence="1" type="ORF">ASIM_LOCUS19836</name>
</gene>
<accession>A0A0M3KHI8</accession>
<protein>
    <submittedName>
        <fullName evidence="3">NtCtMGAM_N domain-containing protein</fullName>
    </submittedName>
</protein>
<reference evidence="3" key="1">
    <citation type="submission" date="2017-02" db="UniProtKB">
        <authorList>
            <consortium name="WormBaseParasite"/>
        </authorList>
    </citation>
    <scope>IDENTIFICATION</scope>
</reference>
<organism evidence="3">
    <name type="scientific">Anisakis simplex</name>
    <name type="common">Herring worm</name>
    <dbReference type="NCBI Taxonomy" id="6269"/>
    <lineage>
        <taxon>Eukaryota</taxon>
        <taxon>Metazoa</taxon>
        <taxon>Ecdysozoa</taxon>
        <taxon>Nematoda</taxon>
        <taxon>Chromadorea</taxon>
        <taxon>Rhabditida</taxon>
        <taxon>Spirurina</taxon>
        <taxon>Ascaridomorpha</taxon>
        <taxon>Ascaridoidea</taxon>
        <taxon>Anisakidae</taxon>
        <taxon>Anisakis</taxon>
        <taxon>Anisakis simplex complex</taxon>
    </lineage>
</organism>
<keyword evidence="2" id="KW-1185">Reference proteome</keyword>
<dbReference type="AlphaFoldDB" id="A0A0M3KHI8"/>
<evidence type="ECO:0000313" key="1">
    <source>
        <dbReference type="EMBL" id="VDK72490.1"/>
    </source>
</evidence>
<dbReference type="WBParaSite" id="ASIM_0002045301-mRNA-1">
    <property type="protein sequence ID" value="ASIM_0002045301-mRNA-1"/>
    <property type="gene ID" value="ASIM_0002045301"/>
</dbReference>
<proteinExistence type="predicted"/>